<evidence type="ECO:0000313" key="2">
    <source>
        <dbReference type="EMBL" id="RDX85615.1"/>
    </source>
</evidence>
<organism evidence="2 3">
    <name type="scientific">Mucuna pruriens</name>
    <name type="common">Velvet bean</name>
    <name type="synonym">Dolichos pruriens</name>
    <dbReference type="NCBI Taxonomy" id="157652"/>
    <lineage>
        <taxon>Eukaryota</taxon>
        <taxon>Viridiplantae</taxon>
        <taxon>Streptophyta</taxon>
        <taxon>Embryophyta</taxon>
        <taxon>Tracheophyta</taxon>
        <taxon>Spermatophyta</taxon>
        <taxon>Magnoliopsida</taxon>
        <taxon>eudicotyledons</taxon>
        <taxon>Gunneridae</taxon>
        <taxon>Pentapetalae</taxon>
        <taxon>rosids</taxon>
        <taxon>fabids</taxon>
        <taxon>Fabales</taxon>
        <taxon>Fabaceae</taxon>
        <taxon>Papilionoideae</taxon>
        <taxon>50 kb inversion clade</taxon>
        <taxon>NPAAA clade</taxon>
        <taxon>indigoferoid/millettioid clade</taxon>
        <taxon>Phaseoleae</taxon>
        <taxon>Mucuna</taxon>
    </lineage>
</organism>
<proteinExistence type="predicted"/>
<dbReference type="AlphaFoldDB" id="A0A371G4X5"/>
<feature type="chain" id="PRO_5016902605" description="Folate-biopterin transporter 1, chloroplastic" evidence="1">
    <location>
        <begin position="20"/>
        <end position="178"/>
    </location>
</feature>
<dbReference type="EMBL" id="QJKJ01006746">
    <property type="protein sequence ID" value="RDX85615.1"/>
    <property type="molecule type" value="Genomic_DNA"/>
</dbReference>
<evidence type="ECO:0008006" key="4">
    <source>
        <dbReference type="Google" id="ProtNLM"/>
    </source>
</evidence>
<feature type="non-terminal residue" evidence="2">
    <location>
        <position position="178"/>
    </location>
</feature>
<keyword evidence="3" id="KW-1185">Reference proteome</keyword>
<gene>
    <name evidence="2" type="ORF">CR513_33166</name>
</gene>
<protein>
    <recommendedName>
        <fullName evidence="4">Folate-biopterin transporter 1, chloroplastic</fullName>
    </recommendedName>
</protein>
<comment type="caution">
    <text evidence="2">The sequence shown here is derived from an EMBL/GenBank/DDBJ whole genome shotgun (WGS) entry which is preliminary data.</text>
</comment>
<name>A0A371G4X5_MUCPR</name>
<feature type="signal peptide" evidence="1">
    <location>
        <begin position="1"/>
        <end position="19"/>
    </location>
</feature>
<dbReference type="Proteomes" id="UP000257109">
    <property type="component" value="Unassembled WGS sequence"/>
</dbReference>
<accession>A0A371G4X5</accession>
<sequence length="178" mass="19818">MSLLVILSPSLKVISSVLSRLIGALSWSLMTTFVDNKQNGSSAFGGILSSYFSGSLMDTYGLAPAIVVLVKEQPRFTTARKKSLFFLLLLCSLKNHRNSSYCQISQIQNQNQIQIFFLVNLLVNLSSDVVSVRDFIGFVIVFQIIGAAPRGTRRDIRDVVLRRFPHLLPLEPLVFLIA</sequence>
<evidence type="ECO:0000313" key="3">
    <source>
        <dbReference type="Proteomes" id="UP000257109"/>
    </source>
</evidence>
<reference evidence="2" key="1">
    <citation type="submission" date="2018-05" db="EMBL/GenBank/DDBJ databases">
        <title>Draft genome of Mucuna pruriens seed.</title>
        <authorList>
            <person name="Nnadi N.E."/>
            <person name="Vos R."/>
            <person name="Hasami M.H."/>
            <person name="Devisetty U.K."/>
            <person name="Aguiy J.C."/>
        </authorList>
    </citation>
    <scope>NUCLEOTIDE SEQUENCE [LARGE SCALE GENOMIC DNA]</scope>
    <source>
        <strain evidence="2">JCA_2017</strain>
    </source>
</reference>
<evidence type="ECO:0000256" key="1">
    <source>
        <dbReference type="SAM" id="SignalP"/>
    </source>
</evidence>
<keyword evidence="1" id="KW-0732">Signal</keyword>